<evidence type="ECO:0000256" key="5">
    <source>
        <dbReference type="SAM" id="MobiDB-lite"/>
    </source>
</evidence>
<dbReference type="EMBL" id="BAAAHB010000068">
    <property type="protein sequence ID" value="GAA0480904.1"/>
    <property type="molecule type" value="Genomic_DNA"/>
</dbReference>
<dbReference type="PANTHER" id="PTHR30055:SF151">
    <property type="entry name" value="TRANSCRIPTIONAL REGULATORY PROTEIN"/>
    <property type="match status" value="1"/>
</dbReference>
<gene>
    <name evidence="7" type="ORF">GCM10009544_48530</name>
</gene>
<reference evidence="8" key="1">
    <citation type="journal article" date="2019" name="Int. J. Syst. Evol. Microbiol.">
        <title>The Global Catalogue of Microorganisms (GCM) 10K type strain sequencing project: providing services to taxonomists for standard genome sequencing and annotation.</title>
        <authorList>
            <consortium name="The Broad Institute Genomics Platform"/>
            <consortium name="The Broad Institute Genome Sequencing Center for Infectious Disease"/>
            <person name="Wu L."/>
            <person name="Ma J."/>
        </authorList>
    </citation>
    <scope>NUCLEOTIDE SEQUENCE [LARGE SCALE GENOMIC DNA]</scope>
    <source>
        <strain evidence="8">JCM 10649</strain>
    </source>
</reference>
<protein>
    <submittedName>
        <fullName evidence="7">TetR/AcrR family transcriptional regulator C-terminal domain-containing protein</fullName>
    </submittedName>
</protein>
<keyword evidence="2 4" id="KW-0238">DNA-binding</keyword>
<keyword evidence="8" id="KW-1185">Reference proteome</keyword>
<evidence type="ECO:0000313" key="7">
    <source>
        <dbReference type="EMBL" id="GAA0480904.1"/>
    </source>
</evidence>
<dbReference type="InterPro" id="IPR004111">
    <property type="entry name" value="Repressor_TetR_C"/>
</dbReference>
<accession>A0ABP3KIV0</accession>
<dbReference type="Proteomes" id="UP001499895">
    <property type="component" value="Unassembled WGS sequence"/>
</dbReference>
<sequence>MARKKSEDTPEVPLWERLENPSPAPRQTLTPRRIAAAAVAIADADGLGAITMRRLAAELDVVPMAAYRYVSGKDDVLELMVDHVYAELQPLAGSAGWRESMRAFASRTRDLILAHPWLAQLPPETSLSLTPHRVAATEQALSELDGIGLDPDTMMAVVQTVAAYVHGIVGSEVALRQWMRHRGWASGDEMRTELAPQMRWLLGTGRYPVFHHYIGHAAHKGDPQWQFDSGLDLVLDGIAARLGPGGTAA</sequence>
<dbReference type="SUPFAM" id="SSF48498">
    <property type="entry name" value="Tetracyclin repressor-like, C-terminal domain"/>
    <property type="match status" value="1"/>
</dbReference>
<keyword evidence="1" id="KW-0805">Transcription regulation</keyword>
<dbReference type="PROSITE" id="PS50977">
    <property type="entry name" value="HTH_TETR_2"/>
    <property type="match status" value="1"/>
</dbReference>
<evidence type="ECO:0000259" key="6">
    <source>
        <dbReference type="PROSITE" id="PS50977"/>
    </source>
</evidence>
<evidence type="ECO:0000313" key="8">
    <source>
        <dbReference type="Proteomes" id="UP001499895"/>
    </source>
</evidence>
<proteinExistence type="predicted"/>
<evidence type="ECO:0000256" key="4">
    <source>
        <dbReference type="PROSITE-ProRule" id="PRU00335"/>
    </source>
</evidence>
<feature type="compositionally biased region" description="Basic and acidic residues" evidence="5">
    <location>
        <begin position="1"/>
        <end position="19"/>
    </location>
</feature>
<dbReference type="Pfam" id="PF02909">
    <property type="entry name" value="TetR_C_1"/>
    <property type="match status" value="1"/>
</dbReference>
<dbReference type="RefSeq" id="WP_344094425.1">
    <property type="nucleotide sequence ID" value="NZ_BAAAHB010000068.1"/>
</dbReference>
<dbReference type="Gene3D" id="1.10.357.10">
    <property type="entry name" value="Tetracycline Repressor, domain 2"/>
    <property type="match status" value="1"/>
</dbReference>
<dbReference type="InterPro" id="IPR001647">
    <property type="entry name" value="HTH_TetR"/>
</dbReference>
<organism evidence="7 8">
    <name type="scientific">Streptomyces stramineus</name>
    <dbReference type="NCBI Taxonomy" id="173861"/>
    <lineage>
        <taxon>Bacteria</taxon>
        <taxon>Bacillati</taxon>
        <taxon>Actinomycetota</taxon>
        <taxon>Actinomycetes</taxon>
        <taxon>Kitasatosporales</taxon>
        <taxon>Streptomycetaceae</taxon>
        <taxon>Streptomyces</taxon>
    </lineage>
</organism>
<feature type="region of interest" description="Disordered" evidence="5">
    <location>
        <begin position="1"/>
        <end position="27"/>
    </location>
</feature>
<dbReference type="InterPro" id="IPR050109">
    <property type="entry name" value="HTH-type_TetR-like_transc_reg"/>
</dbReference>
<dbReference type="SUPFAM" id="SSF46689">
    <property type="entry name" value="Homeodomain-like"/>
    <property type="match status" value="1"/>
</dbReference>
<dbReference type="PANTHER" id="PTHR30055">
    <property type="entry name" value="HTH-TYPE TRANSCRIPTIONAL REGULATOR RUTR"/>
    <property type="match status" value="1"/>
</dbReference>
<evidence type="ECO:0000256" key="2">
    <source>
        <dbReference type="ARBA" id="ARBA00023125"/>
    </source>
</evidence>
<keyword evidence="3" id="KW-0804">Transcription</keyword>
<dbReference type="InterPro" id="IPR009057">
    <property type="entry name" value="Homeodomain-like_sf"/>
</dbReference>
<feature type="DNA-binding region" description="H-T-H motif" evidence="4">
    <location>
        <begin position="51"/>
        <end position="70"/>
    </location>
</feature>
<evidence type="ECO:0000256" key="1">
    <source>
        <dbReference type="ARBA" id="ARBA00023015"/>
    </source>
</evidence>
<dbReference type="InterPro" id="IPR036271">
    <property type="entry name" value="Tet_transcr_reg_TetR-rel_C_sf"/>
</dbReference>
<feature type="domain" description="HTH tetR-type" evidence="6">
    <location>
        <begin position="28"/>
        <end position="88"/>
    </location>
</feature>
<evidence type="ECO:0000256" key="3">
    <source>
        <dbReference type="ARBA" id="ARBA00023163"/>
    </source>
</evidence>
<comment type="caution">
    <text evidence="7">The sequence shown here is derived from an EMBL/GenBank/DDBJ whole genome shotgun (WGS) entry which is preliminary data.</text>
</comment>
<dbReference type="Gene3D" id="1.10.10.60">
    <property type="entry name" value="Homeodomain-like"/>
    <property type="match status" value="1"/>
</dbReference>
<name>A0ABP3KIV0_9ACTN</name>